<dbReference type="SUPFAM" id="SSF101852">
    <property type="entry name" value="Bacterial fluorinating enzyme, C-terminal domain"/>
    <property type="match status" value="1"/>
</dbReference>
<dbReference type="Gene3D" id="2.40.30.90">
    <property type="entry name" value="Bacterial fluorinating enzyme like"/>
    <property type="match status" value="1"/>
</dbReference>
<dbReference type="InterPro" id="IPR023228">
    <property type="entry name" value="SAM_OH_AdoTrfase_N_sf"/>
</dbReference>
<reference evidence="5 6" key="1">
    <citation type="journal article" date="2016" name="Nat. Commun.">
        <title>Thousands of microbial genomes shed light on interconnected biogeochemical processes in an aquifer system.</title>
        <authorList>
            <person name="Anantharaman K."/>
            <person name="Brown C.T."/>
            <person name="Hug L.A."/>
            <person name="Sharon I."/>
            <person name="Castelle C.J."/>
            <person name="Probst A.J."/>
            <person name="Thomas B.C."/>
            <person name="Singh A."/>
            <person name="Wilkins M.J."/>
            <person name="Karaoz U."/>
            <person name="Brodie E.L."/>
            <person name="Williams K.H."/>
            <person name="Hubbard S.S."/>
            <person name="Banfield J.F."/>
        </authorList>
    </citation>
    <scope>NUCLEOTIDE SEQUENCE [LARGE SCALE GENOMIC DNA]</scope>
</reference>
<comment type="similarity">
    <text evidence="2">Belongs to the SAM hydrolase / SAM-dependent halogenase family.</text>
</comment>
<dbReference type="PANTHER" id="PTHR35092:SF1">
    <property type="entry name" value="CHLORINASE MJ1651"/>
    <property type="match status" value="1"/>
</dbReference>
<keyword evidence="1" id="KW-0949">S-adenosyl-L-methionine</keyword>
<evidence type="ECO:0000259" key="4">
    <source>
        <dbReference type="Pfam" id="PF20257"/>
    </source>
</evidence>
<protein>
    <recommendedName>
        <fullName evidence="7">Adenosyl-chloride synthase</fullName>
    </recommendedName>
</protein>
<dbReference type="InterPro" id="IPR046470">
    <property type="entry name" value="SAM_HAT_C"/>
</dbReference>
<dbReference type="InterPro" id="IPR002747">
    <property type="entry name" value="SAM_OH_AdoTrfase"/>
</dbReference>
<dbReference type="Proteomes" id="UP000178176">
    <property type="component" value="Unassembled WGS sequence"/>
</dbReference>
<gene>
    <name evidence="5" type="ORF">A2876_00885</name>
</gene>
<dbReference type="Pfam" id="PF20257">
    <property type="entry name" value="SAM_HAT_C"/>
    <property type="match status" value="1"/>
</dbReference>
<dbReference type="InterPro" id="IPR023227">
    <property type="entry name" value="SAM_OH_AdoTrfase_C_sf"/>
</dbReference>
<name>A0A1F4YGT3_9BACT</name>
<evidence type="ECO:0000256" key="1">
    <source>
        <dbReference type="ARBA" id="ARBA00022691"/>
    </source>
</evidence>
<evidence type="ECO:0000259" key="3">
    <source>
        <dbReference type="Pfam" id="PF01887"/>
    </source>
</evidence>
<accession>A0A1F4YGT3</accession>
<feature type="domain" description="S-adenosyl-l-methionine hydroxide adenosyltransferase C-terminal" evidence="4">
    <location>
        <begin position="177"/>
        <end position="222"/>
    </location>
</feature>
<comment type="caution">
    <text evidence="5">The sequence shown here is derived from an EMBL/GenBank/DDBJ whole genome shotgun (WGS) entry which is preliminary data.</text>
</comment>
<sequence>MKQIITITTDFGDGFATSQLKVIVAGLGYDGYLVENHDVEPFSIIEGAYGIWQLVKFCSPGTVHLGVVDPGVGSERAGIIIKTRNFWFVGPDNGLLYPAAVADGIERIWKVIDFENVSNTFHGRDIFIKEAVYLALGEKPRGEEIEEIKKLRFQEGQVIHIDHYGNAKIWGGETFGLPVVKTFSDVPEGSPLIFNGSSDLLELVVNLGSAQERFGLKLGQVISEL</sequence>
<dbReference type="InterPro" id="IPR046469">
    <property type="entry name" value="SAM_HAT_N"/>
</dbReference>
<evidence type="ECO:0000313" key="5">
    <source>
        <dbReference type="EMBL" id="OGC93088.1"/>
    </source>
</evidence>
<dbReference type="Gene3D" id="3.40.50.10790">
    <property type="entry name" value="S-adenosyl-l-methionine hydroxide adenosyltransferase, N-terminal"/>
    <property type="match status" value="1"/>
</dbReference>
<evidence type="ECO:0008006" key="7">
    <source>
        <dbReference type="Google" id="ProtNLM"/>
    </source>
</evidence>
<dbReference type="PIRSF" id="PIRSF006779">
    <property type="entry name" value="UCP006779"/>
    <property type="match status" value="1"/>
</dbReference>
<feature type="domain" description="S-adenosyl-l-methionine hydroxide adenosyltransferase N-terminal" evidence="3">
    <location>
        <begin position="5"/>
        <end position="140"/>
    </location>
</feature>
<dbReference type="Pfam" id="PF01887">
    <property type="entry name" value="SAM_HAT_N"/>
    <property type="match status" value="1"/>
</dbReference>
<proteinExistence type="inferred from homology"/>
<dbReference type="PANTHER" id="PTHR35092">
    <property type="entry name" value="CHLORINASE MJ1651"/>
    <property type="match status" value="1"/>
</dbReference>
<evidence type="ECO:0000256" key="2">
    <source>
        <dbReference type="ARBA" id="ARBA00024035"/>
    </source>
</evidence>
<dbReference type="EMBL" id="MEXH01000002">
    <property type="protein sequence ID" value="OGC93088.1"/>
    <property type="molecule type" value="Genomic_DNA"/>
</dbReference>
<dbReference type="SUPFAM" id="SSF102522">
    <property type="entry name" value="Bacterial fluorinating enzyme, N-terminal domain"/>
    <property type="match status" value="1"/>
</dbReference>
<organism evidence="5 6">
    <name type="scientific">Candidatus Amesbacteria bacterium RIFCSPHIGHO2_01_FULL_48_32b</name>
    <dbReference type="NCBI Taxonomy" id="1797253"/>
    <lineage>
        <taxon>Bacteria</taxon>
        <taxon>Candidatus Amesiibacteriota</taxon>
    </lineage>
</organism>
<evidence type="ECO:0000313" key="6">
    <source>
        <dbReference type="Proteomes" id="UP000178176"/>
    </source>
</evidence>
<dbReference type="AlphaFoldDB" id="A0A1F4YGT3"/>